<gene>
    <name evidence="1" type="ORF">TrRE_jg4752</name>
</gene>
<evidence type="ECO:0000313" key="1">
    <source>
        <dbReference type="EMBL" id="GMH66536.1"/>
    </source>
</evidence>
<comment type="caution">
    <text evidence="1">The sequence shown here is derived from an EMBL/GenBank/DDBJ whole genome shotgun (WGS) entry which is preliminary data.</text>
</comment>
<name>A0A9W7AA91_9STRA</name>
<dbReference type="Proteomes" id="UP001165082">
    <property type="component" value="Unassembled WGS sequence"/>
</dbReference>
<keyword evidence="2" id="KW-1185">Reference proteome</keyword>
<reference evidence="1" key="1">
    <citation type="submission" date="2022-07" db="EMBL/GenBank/DDBJ databases">
        <title>Genome analysis of Parmales, a sister group of diatoms, reveals the evolutionary specialization of diatoms from phago-mixotrophs to photoautotrophs.</title>
        <authorList>
            <person name="Ban H."/>
            <person name="Sato S."/>
            <person name="Yoshikawa S."/>
            <person name="Kazumasa Y."/>
            <person name="Nakamura Y."/>
            <person name="Ichinomiya M."/>
            <person name="Saitoh K."/>
            <person name="Sato N."/>
            <person name="Blanc-Mathieu R."/>
            <person name="Endo H."/>
            <person name="Kuwata A."/>
            <person name="Ogata H."/>
        </authorList>
    </citation>
    <scope>NUCLEOTIDE SEQUENCE</scope>
</reference>
<dbReference type="OrthoDB" id="197382at2759"/>
<dbReference type="AlphaFoldDB" id="A0A9W7AA91"/>
<evidence type="ECO:0000313" key="2">
    <source>
        <dbReference type="Proteomes" id="UP001165082"/>
    </source>
</evidence>
<proteinExistence type="predicted"/>
<accession>A0A9W7AA91</accession>
<organism evidence="1 2">
    <name type="scientific">Triparma retinervis</name>
    <dbReference type="NCBI Taxonomy" id="2557542"/>
    <lineage>
        <taxon>Eukaryota</taxon>
        <taxon>Sar</taxon>
        <taxon>Stramenopiles</taxon>
        <taxon>Ochrophyta</taxon>
        <taxon>Bolidophyceae</taxon>
        <taxon>Parmales</taxon>
        <taxon>Triparmaceae</taxon>
        <taxon>Triparma</taxon>
    </lineage>
</organism>
<protein>
    <submittedName>
        <fullName evidence="1">Uncharacterized protein</fullName>
    </submittedName>
</protein>
<sequence>MNTSWYPHSSHCLIADACAELYVRARSDEKFDDVSSVLVYVAEALEAQGGMTQEGIFDGSFVNNWDIGNLVADYLVFRTTGGEGCSCNTRHRFLSLLLDGETPLEQTHGILHFCLSRCGDPQNKKKRDLVISPDAPIASLSPLASSPGSPGSPPSLVAGDVSDLLFLKKTVLPDPDDDLDGHDSLNDIIKTLHGEESTVSEWKKIPDDPDSTSIATTFEALQIVAKALAWADFISDGAAGAEHLYNI</sequence>
<dbReference type="EMBL" id="BRXZ01002620">
    <property type="protein sequence ID" value="GMH66536.1"/>
    <property type="molecule type" value="Genomic_DNA"/>
</dbReference>